<accession>A0A8J5NDM4</accession>
<organism evidence="1 2">
    <name type="scientific">Homarus americanus</name>
    <name type="common">American lobster</name>
    <dbReference type="NCBI Taxonomy" id="6706"/>
    <lineage>
        <taxon>Eukaryota</taxon>
        <taxon>Metazoa</taxon>
        <taxon>Ecdysozoa</taxon>
        <taxon>Arthropoda</taxon>
        <taxon>Crustacea</taxon>
        <taxon>Multicrustacea</taxon>
        <taxon>Malacostraca</taxon>
        <taxon>Eumalacostraca</taxon>
        <taxon>Eucarida</taxon>
        <taxon>Decapoda</taxon>
        <taxon>Pleocyemata</taxon>
        <taxon>Astacidea</taxon>
        <taxon>Nephropoidea</taxon>
        <taxon>Nephropidae</taxon>
        <taxon>Homarus</taxon>
    </lineage>
</organism>
<reference evidence="1" key="1">
    <citation type="journal article" date="2021" name="Sci. Adv.">
        <title>The American lobster genome reveals insights on longevity, neural, and immune adaptations.</title>
        <authorList>
            <person name="Polinski J.M."/>
            <person name="Zimin A.V."/>
            <person name="Clark K.F."/>
            <person name="Kohn A.B."/>
            <person name="Sadowski N."/>
            <person name="Timp W."/>
            <person name="Ptitsyn A."/>
            <person name="Khanna P."/>
            <person name="Romanova D.Y."/>
            <person name="Williams P."/>
            <person name="Greenwood S.J."/>
            <person name="Moroz L.L."/>
            <person name="Walt D.R."/>
            <person name="Bodnar A.G."/>
        </authorList>
    </citation>
    <scope>NUCLEOTIDE SEQUENCE</scope>
    <source>
        <strain evidence="1">GMGI-L3</strain>
    </source>
</reference>
<sequence length="145" mass="16233">CLMSLYNRAKVINSLKSAEDQENNLHSYIAFAELINIVEEELASDKINLELKDKLLAHIPARQAHVKGRCNLLVHDTTVGKILSDTFDETTERDAICLAKAAHRDMFDHLPCFEGSFSSDCQDKSVPPVLSCFFAHACSYISPTY</sequence>
<dbReference type="PANTHER" id="PTHR47018">
    <property type="entry name" value="CXC DOMAIN-CONTAINING PROTEIN-RELATED"/>
    <property type="match status" value="1"/>
</dbReference>
<dbReference type="PANTHER" id="PTHR47018:SF4">
    <property type="match status" value="1"/>
</dbReference>
<dbReference type="AlphaFoldDB" id="A0A8J5NDM4"/>
<name>A0A8J5NDM4_HOMAM</name>
<dbReference type="Proteomes" id="UP000747542">
    <property type="component" value="Unassembled WGS sequence"/>
</dbReference>
<feature type="non-terminal residue" evidence="1">
    <location>
        <position position="1"/>
    </location>
</feature>
<evidence type="ECO:0000313" key="2">
    <source>
        <dbReference type="Proteomes" id="UP000747542"/>
    </source>
</evidence>
<dbReference type="EMBL" id="JAHLQT010002520">
    <property type="protein sequence ID" value="KAG7177343.1"/>
    <property type="molecule type" value="Genomic_DNA"/>
</dbReference>
<comment type="caution">
    <text evidence="1">The sequence shown here is derived from an EMBL/GenBank/DDBJ whole genome shotgun (WGS) entry which is preliminary data.</text>
</comment>
<evidence type="ECO:0000313" key="1">
    <source>
        <dbReference type="EMBL" id="KAG7177343.1"/>
    </source>
</evidence>
<gene>
    <name evidence="1" type="ORF">Hamer_G025647</name>
</gene>
<proteinExistence type="predicted"/>
<protein>
    <submittedName>
        <fullName evidence="1">Uncharacterized protein</fullName>
    </submittedName>
</protein>
<keyword evidence="2" id="KW-1185">Reference proteome</keyword>